<feature type="domain" description="CTLH" evidence="4">
    <location>
        <begin position="416"/>
        <end position="473"/>
    </location>
</feature>
<dbReference type="EMBL" id="CABFNQ020000459">
    <property type="protein sequence ID" value="CAH0016085.1"/>
    <property type="molecule type" value="Genomic_DNA"/>
</dbReference>
<dbReference type="SMART" id="SM00449">
    <property type="entry name" value="SPRY"/>
    <property type="match status" value="1"/>
</dbReference>
<dbReference type="OrthoDB" id="25503at2759"/>
<dbReference type="PROSITE" id="PS50897">
    <property type="entry name" value="CTLH"/>
    <property type="match status" value="1"/>
</dbReference>
<dbReference type="InterPro" id="IPR006594">
    <property type="entry name" value="LisH"/>
</dbReference>
<name>A0A9N9YAI7_9HYPO</name>
<gene>
    <name evidence="5" type="ORF">CRHIZ90672A_00013522</name>
</gene>
<evidence type="ECO:0000259" key="4">
    <source>
        <dbReference type="PROSITE" id="PS50897"/>
    </source>
</evidence>
<dbReference type="Proteomes" id="UP000696573">
    <property type="component" value="Unassembled WGS sequence"/>
</dbReference>
<organism evidence="5 6">
    <name type="scientific">Clonostachys rhizophaga</name>
    <dbReference type="NCBI Taxonomy" id="160324"/>
    <lineage>
        <taxon>Eukaryota</taxon>
        <taxon>Fungi</taxon>
        <taxon>Dikarya</taxon>
        <taxon>Ascomycota</taxon>
        <taxon>Pezizomycotina</taxon>
        <taxon>Sordariomycetes</taxon>
        <taxon>Hypocreomycetidae</taxon>
        <taxon>Hypocreales</taxon>
        <taxon>Bionectriaceae</taxon>
        <taxon>Clonostachys</taxon>
    </lineage>
</organism>
<feature type="compositionally biased region" description="Basic and acidic residues" evidence="2">
    <location>
        <begin position="169"/>
        <end position="179"/>
    </location>
</feature>
<protein>
    <recommendedName>
        <fullName evidence="7">Protein SSH4</fullName>
    </recommendedName>
</protein>
<evidence type="ECO:0008006" key="7">
    <source>
        <dbReference type="Google" id="ProtNLM"/>
    </source>
</evidence>
<feature type="region of interest" description="Disordered" evidence="2">
    <location>
        <begin position="159"/>
        <end position="179"/>
    </location>
</feature>
<dbReference type="SMART" id="SM00757">
    <property type="entry name" value="CRA"/>
    <property type="match status" value="1"/>
</dbReference>
<comment type="caution">
    <text evidence="5">The sequence shown here is derived from an EMBL/GenBank/DDBJ whole genome shotgun (WGS) entry which is preliminary data.</text>
</comment>
<reference evidence="5" key="1">
    <citation type="submission" date="2021-10" db="EMBL/GenBank/DDBJ databases">
        <authorList>
            <person name="Piombo E."/>
        </authorList>
    </citation>
    <scope>NUCLEOTIDE SEQUENCE</scope>
</reference>
<keyword evidence="6" id="KW-1185">Reference proteome</keyword>
<dbReference type="PROSITE" id="PS50896">
    <property type="entry name" value="LISH"/>
    <property type="match status" value="1"/>
</dbReference>
<dbReference type="PROSITE" id="PS50188">
    <property type="entry name" value="B302_SPRY"/>
    <property type="match status" value="1"/>
</dbReference>
<dbReference type="AlphaFoldDB" id="A0A9N9YAI7"/>
<evidence type="ECO:0000259" key="3">
    <source>
        <dbReference type="PROSITE" id="PS50188"/>
    </source>
</evidence>
<dbReference type="Pfam" id="PF00622">
    <property type="entry name" value="SPRY"/>
    <property type="match status" value="1"/>
</dbReference>
<dbReference type="InterPro" id="IPR050618">
    <property type="entry name" value="Ubq-SigPath_Reg"/>
</dbReference>
<dbReference type="InterPro" id="IPR013320">
    <property type="entry name" value="ConA-like_dom_sf"/>
</dbReference>
<evidence type="ECO:0000313" key="6">
    <source>
        <dbReference type="Proteomes" id="UP000696573"/>
    </source>
</evidence>
<dbReference type="PANTHER" id="PTHR12864">
    <property type="entry name" value="RAN BINDING PROTEIN 9-RELATED"/>
    <property type="match status" value="1"/>
</dbReference>
<dbReference type="InterPro" id="IPR043136">
    <property type="entry name" value="B30.2/SPRY_sf"/>
</dbReference>
<dbReference type="InterPro" id="IPR035782">
    <property type="entry name" value="SPRY_RanBP9/10"/>
</dbReference>
<evidence type="ECO:0000256" key="1">
    <source>
        <dbReference type="ARBA" id="ARBA00002343"/>
    </source>
</evidence>
<dbReference type="SMART" id="SM00668">
    <property type="entry name" value="CTLH"/>
    <property type="match status" value="1"/>
</dbReference>
<feature type="domain" description="B30.2/SPRY" evidence="3">
    <location>
        <begin position="122"/>
        <end position="313"/>
    </location>
</feature>
<dbReference type="CDD" id="cd12909">
    <property type="entry name" value="SPRY_RanBP9_10"/>
    <property type="match status" value="1"/>
</dbReference>
<evidence type="ECO:0000256" key="2">
    <source>
        <dbReference type="SAM" id="MobiDB-lite"/>
    </source>
</evidence>
<evidence type="ECO:0000313" key="5">
    <source>
        <dbReference type="EMBL" id="CAH0016085.1"/>
    </source>
</evidence>
<dbReference type="SUPFAM" id="SSF49899">
    <property type="entry name" value="Concanavalin A-like lectins/glucanases"/>
    <property type="match status" value="1"/>
</dbReference>
<dbReference type="InterPro" id="IPR024964">
    <property type="entry name" value="CTLH/CRA"/>
</dbReference>
<sequence>MTLGLDVDPDREGIFNIMDGLDGRVSADMMGSGDAWRRGDTLQHHSRIFSQFLAHDDTDDSSLEGRFFVPSYLRGSTYMRKLAEAHRTKQNESKRSAGSDLAADISAFPDPVPSGSHRGLSHQIIERQSSSQDEDVLTSLPSKWNKHDMWSNIEIQPDGRTVKYTGPRTHNERDHEASAVRAENHMPAQCGIYYYEVEIVSSKKDDTTIAVGFSTKNATLSRSIGWEPESWAYHGDDGRCFTAHNSGRHFGPPFNQGDVIGCGVNFRENTAFFTRNGVKIGSAFDDLRGKLYPAISLKKPGETIRANFGQHPFVYNINDMVKEQREKIQRDIEATTTSHLDPDLNESELLQTLVLQFLQHDGYVETARAFADEITVEKEALSLDPDAKVAGTSIKDDEDANNRQRKSQRLEREIVDADNRVGIRAAILEGDIDRALKYTTTYYPDVLDHDGYVYFRLRCRKFVEMIRKAAQLRLSMDKPRNNGHLGSSISQLMDVDENMELDEEHLSSEIDELERSMLKYGQTLQAEYANDPRKEVSQALADIFPLAAYVNPLKEPMFSHLLDRSGRVAVAEELNSAILLSLGKSSRAALEKVYAQTTVLLEDLRQEGGVGAFVSVQDIVDDISKHHQF</sequence>
<accession>A0A9N9YAI7</accession>
<dbReference type="SMART" id="SM00667">
    <property type="entry name" value="LisH"/>
    <property type="match status" value="1"/>
</dbReference>
<dbReference type="InterPro" id="IPR013144">
    <property type="entry name" value="CRA_dom"/>
</dbReference>
<dbReference type="Gene3D" id="2.60.120.920">
    <property type="match status" value="1"/>
</dbReference>
<dbReference type="InterPro" id="IPR003877">
    <property type="entry name" value="SPRY_dom"/>
</dbReference>
<dbReference type="InterPro" id="IPR006595">
    <property type="entry name" value="CTLH_C"/>
</dbReference>
<comment type="function">
    <text evidence="1">Involved in the proteasome-dependent degradation of fructose-1,6-bisphosphatase.</text>
</comment>
<dbReference type="InterPro" id="IPR001870">
    <property type="entry name" value="B30.2/SPRY"/>
</dbReference>
<dbReference type="Pfam" id="PF10607">
    <property type="entry name" value="CTLH"/>
    <property type="match status" value="1"/>
</dbReference>
<proteinExistence type="predicted"/>